<keyword evidence="2" id="KW-1185">Reference proteome</keyword>
<gene>
    <name evidence="1" type="ORF">Q8W34_14445</name>
</gene>
<dbReference type="Proteomes" id="UP001177212">
    <property type="component" value="Unassembled WGS sequence"/>
</dbReference>
<comment type="caution">
    <text evidence="1">The sequence shown here is derived from an EMBL/GenBank/DDBJ whole genome shotgun (WGS) entry which is preliminary data.</text>
</comment>
<dbReference type="RefSeq" id="WP_305472598.1">
    <property type="nucleotide sequence ID" value="NZ_JAUYVT010000014.1"/>
</dbReference>
<proteinExistence type="predicted"/>
<dbReference type="EMBL" id="JAUYVT010000014">
    <property type="protein sequence ID" value="MDP2565843.1"/>
    <property type="molecule type" value="Genomic_DNA"/>
</dbReference>
<name>A0ABT9FGC7_9GAMM</name>
<evidence type="ECO:0000313" key="2">
    <source>
        <dbReference type="Proteomes" id="UP001177212"/>
    </source>
</evidence>
<reference evidence="1" key="1">
    <citation type="submission" date="2023-07" db="EMBL/GenBank/DDBJ databases">
        <title>Genome content predicts the carbon catabolic preferences of heterotrophic bacteria.</title>
        <authorList>
            <person name="Gralka M."/>
        </authorList>
    </citation>
    <scope>NUCLEOTIDE SEQUENCE</scope>
    <source>
        <strain evidence="1">4G09</strain>
    </source>
</reference>
<protein>
    <submittedName>
        <fullName evidence="1">Uncharacterized protein</fullName>
    </submittedName>
</protein>
<accession>A0ABT9FGC7</accession>
<sequence>MYIIYCSNGIYDFSSYFPLKAFYSKDMAEVKMKELKSEHHEKRFFIDYIKFNASNAAEVSILSRTSGSHTYAIEAFETKRKARKQLNTVYPDVSGIRIDCVSITKP</sequence>
<organism evidence="1 2">
    <name type="scientific">Pseudoalteromonas marina</name>
    <dbReference type="NCBI Taxonomy" id="267375"/>
    <lineage>
        <taxon>Bacteria</taxon>
        <taxon>Pseudomonadati</taxon>
        <taxon>Pseudomonadota</taxon>
        <taxon>Gammaproteobacteria</taxon>
        <taxon>Alteromonadales</taxon>
        <taxon>Pseudoalteromonadaceae</taxon>
        <taxon>Pseudoalteromonas</taxon>
    </lineage>
</organism>
<evidence type="ECO:0000313" key="1">
    <source>
        <dbReference type="EMBL" id="MDP2565843.1"/>
    </source>
</evidence>